<protein>
    <submittedName>
        <fullName evidence="1">Uncharacterized protein</fullName>
    </submittedName>
</protein>
<name>A0A8J2WS29_9STRA</name>
<comment type="caution">
    <text evidence="1">The sequence shown here is derived from an EMBL/GenBank/DDBJ whole genome shotgun (WGS) entry which is preliminary data.</text>
</comment>
<dbReference type="InterPro" id="IPR003774">
    <property type="entry name" value="AlgH-like"/>
</dbReference>
<sequence length="363" mass="38353">MQALERTLYRSVRRLAQHLDASAARRGALTALPANYYDRQARMVVDMEPVERDADDAARAADDAVDHLVREANGGSEFYVPGRGEALTAALTRAAREFESDSFDGAELGMAALRRLGRVAALAGAMNSRRGGLRARNPAELPLKLDDASPVSVGDVLVAHPMSCLSQPTLHGAVILLVAAEEAPADDDSFEASGDPPVLGREGGFVMGLVVNKRSGVTLADAATEHGMAALDNELLASELFVGGDVSSRTLTGVSDVADDSLSEKPKWFTDDVTALEGKSRIFCGYCGWSTAQLENELARGVWFRARAPHTVALEPVDDDSGTSVWRSALSACGFPELADLAVSHKAVLEAFSAVDGPASSSE</sequence>
<keyword evidence="2" id="KW-1185">Reference proteome</keyword>
<dbReference type="PANTHER" id="PTHR31984">
    <property type="entry name" value="TRANSPORTER, PUTATIVE (DUF179)-RELATED"/>
    <property type="match status" value="1"/>
</dbReference>
<reference evidence="1" key="1">
    <citation type="submission" date="2021-11" db="EMBL/GenBank/DDBJ databases">
        <authorList>
            <consortium name="Genoscope - CEA"/>
            <person name="William W."/>
        </authorList>
    </citation>
    <scope>NUCLEOTIDE SEQUENCE</scope>
</reference>
<proteinExistence type="predicted"/>
<gene>
    <name evidence="1" type="ORF">PECAL_1P26480</name>
</gene>
<evidence type="ECO:0000313" key="2">
    <source>
        <dbReference type="Proteomes" id="UP000789595"/>
    </source>
</evidence>
<dbReference type="AlphaFoldDB" id="A0A8J2WS29"/>
<accession>A0A8J2WS29</accession>
<dbReference type="SUPFAM" id="SSF143456">
    <property type="entry name" value="VC0467-like"/>
    <property type="match status" value="1"/>
</dbReference>
<dbReference type="EMBL" id="CAKKNE010000001">
    <property type="protein sequence ID" value="CAH0366172.1"/>
    <property type="molecule type" value="Genomic_DNA"/>
</dbReference>
<dbReference type="Pfam" id="PF02622">
    <property type="entry name" value="DUF179"/>
    <property type="match status" value="1"/>
</dbReference>
<dbReference type="PANTHER" id="PTHR31984:SF17">
    <property type="entry name" value="TRANSCRIPTIONAL REGULATOR"/>
    <property type="match status" value="1"/>
</dbReference>
<organism evidence="1 2">
    <name type="scientific">Pelagomonas calceolata</name>
    <dbReference type="NCBI Taxonomy" id="35677"/>
    <lineage>
        <taxon>Eukaryota</taxon>
        <taxon>Sar</taxon>
        <taxon>Stramenopiles</taxon>
        <taxon>Ochrophyta</taxon>
        <taxon>Pelagophyceae</taxon>
        <taxon>Pelagomonadales</taxon>
        <taxon>Pelagomonadaceae</taxon>
        <taxon>Pelagomonas</taxon>
    </lineage>
</organism>
<dbReference type="Gene3D" id="3.40.1740.10">
    <property type="entry name" value="VC0467-like"/>
    <property type="match status" value="1"/>
</dbReference>
<evidence type="ECO:0000313" key="1">
    <source>
        <dbReference type="EMBL" id="CAH0366172.1"/>
    </source>
</evidence>
<dbReference type="Proteomes" id="UP000789595">
    <property type="component" value="Unassembled WGS sequence"/>
</dbReference>
<dbReference type="OrthoDB" id="8300456at2759"/>